<keyword evidence="4" id="KW-1185">Reference proteome</keyword>
<dbReference type="RefSeq" id="WP_229533637.1">
    <property type="nucleotide sequence ID" value="NZ_JAJHJB010000002.1"/>
</dbReference>
<evidence type="ECO:0000313" key="3">
    <source>
        <dbReference type="EMBL" id="MCC5464118.1"/>
    </source>
</evidence>
<dbReference type="Pfam" id="PF01381">
    <property type="entry name" value="HTH_3"/>
    <property type="match status" value="1"/>
</dbReference>
<reference evidence="3" key="1">
    <citation type="submission" date="2021-11" db="EMBL/GenBank/DDBJ databases">
        <title>Description of a new species Pelosinus isolated from the bottom sediments of Lake Baikal.</title>
        <authorList>
            <person name="Zakharyuk A."/>
        </authorList>
    </citation>
    <scope>NUCLEOTIDE SEQUENCE</scope>
    <source>
        <strain evidence="3">Bkl1</strain>
    </source>
</reference>
<comment type="caution">
    <text evidence="3">The sequence shown here is derived from an EMBL/GenBank/DDBJ whole genome shotgun (WGS) entry which is preliminary data.</text>
</comment>
<evidence type="ECO:0000259" key="2">
    <source>
        <dbReference type="PROSITE" id="PS50943"/>
    </source>
</evidence>
<evidence type="ECO:0000256" key="1">
    <source>
        <dbReference type="ARBA" id="ARBA00023125"/>
    </source>
</evidence>
<proteinExistence type="predicted"/>
<protein>
    <submittedName>
        <fullName evidence="3">Helix-turn-helix transcriptional regulator</fullName>
    </submittedName>
</protein>
<organism evidence="3 4">
    <name type="scientific">Pelosinus baikalensis</name>
    <dbReference type="NCBI Taxonomy" id="2892015"/>
    <lineage>
        <taxon>Bacteria</taxon>
        <taxon>Bacillati</taxon>
        <taxon>Bacillota</taxon>
        <taxon>Negativicutes</taxon>
        <taxon>Selenomonadales</taxon>
        <taxon>Sporomusaceae</taxon>
        <taxon>Pelosinus</taxon>
    </lineage>
</organism>
<dbReference type="InterPro" id="IPR010982">
    <property type="entry name" value="Lambda_DNA-bd_dom_sf"/>
</dbReference>
<accession>A0ABS8HLS2</accession>
<gene>
    <name evidence="3" type="ORF">LMF89_01920</name>
</gene>
<dbReference type="Gene3D" id="1.10.260.40">
    <property type="entry name" value="lambda repressor-like DNA-binding domains"/>
    <property type="match status" value="1"/>
</dbReference>
<dbReference type="InterPro" id="IPR001387">
    <property type="entry name" value="Cro/C1-type_HTH"/>
</dbReference>
<dbReference type="PROSITE" id="PS50943">
    <property type="entry name" value="HTH_CROC1"/>
    <property type="match status" value="1"/>
</dbReference>
<dbReference type="Proteomes" id="UP001165492">
    <property type="component" value="Unassembled WGS sequence"/>
</dbReference>
<keyword evidence="1" id="KW-0238">DNA-binding</keyword>
<dbReference type="SUPFAM" id="SSF47413">
    <property type="entry name" value="lambda repressor-like DNA-binding domains"/>
    <property type="match status" value="1"/>
</dbReference>
<dbReference type="PANTHER" id="PTHR46797:SF1">
    <property type="entry name" value="METHYLPHOSPHONATE SYNTHASE"/>
    <property type="match status" value="1"/>
</dbReference>
<feature type="domain" description="HTH cro/C1-type" evidence="2">
    <location>
        <begin position="6"/>
        <end position="60"/>
    </location>
</feature>
<dbReference type="EMBL" id="JAJHJB010000002">
    <property type="protein sequence ID" value="MCC5464118.1"/>
    <property type="molecule type" value="Genomic_DNA"/>
</dbReference>
<dbReference type="CDD" id="cd00093">
    <property type="entry name" value="HTH_XRE"/>
    <property type="match status" value="1"/>
</dbReference>
<dbReference type="PANTHER" id="PTHR46797">
    <property type="entry name" value="HTH-TYPE TRANSCRIPTIONAL REGULATOR"/>
    <property type="match status" value="1"/>
</dbReference>
<dbReference type="SMART" id="SM00530">
    <property type="entry name" value="HTH_XRE"/>
    <property type="match status" value="1"/>
</dbReference>
<dbReference type="InterPro" id="IPR050807">
    <property type="entry name" value="TransReg_Diox_bact_type"/>
</dbReference>
<name>A0ABS8HLS2_9FIRM</name>
<evidence type="ECO:0000313" key="4">
    <source>
        <dbReference type="Proteomes" id="UP001165492"/>
    </source>
</evidence>
<sequence>MIVKNLEEFRKAKGWSQKKLADQSGVSQTYISELEAAKKQPTVLIAQKLATAFGISLADLLRDEFRAPKCKEVKEIDSGSERSV</sequence>